<evidence type="ECO:0000256" key="1">
    <source>
        <dbReference type="SAM" id="MobiDB-lite"/>
    </source>
</evidence>
<name>A0ABD3PCU9_9STRA</name>
<dbReference type="Proteomes" id="UP001530315">
    <property type="component" value="Unassembled WGS sequence"/>
</dbReference>
<gene>
    <name evidence="3" type="ORF">ACHAW5_010507</name>
</gene>
<feature type="region of interest" description="Disordered" evidence="1">
    <location>
        <begin position="437"/>
        <end position="459"/>
    </location>
</feature>
<dbReference type="EMBL" id="JALLAZ020000884">
    <property type="protein sequence ID" value="KAL3785546.1"/>
    <property type="molecule type" value="Genomic_DNA"/>
</dbReference>
<keyword evidence="2" id="KW-1133">Transmembrane helix</keyword>
<feature type="compositionally biased region" description="Low complexity" evidence="1">
    <location>
        <begin position="438"/>
        <end position="449"/>
    </location>
</feature>
<reference evidence="3 4" key="1">
    <citation type="submission" date="2024-10" db="EMBL/GenBank/DDBJ databases">
        <title>Updated reference genomes for cyclostephanoid diatoms.</title>
        <authorList>
            <person name="Roberts W.R."/>
            <person name="Alverson A.J."/>
        </authorList>
    </citation>
    <scope>NUCLEOTIDE SEQUENCE [LARGE SCALE GENOMIC DNA]</scope>
    <source>
        <strain evidence="3 4">AJA276-08</strain>
    </source>
</reference>
<sequence>MLEVRYVPRGWPLSHLDIRHVAFFPHPRSDFFASRCWQPCNLTATAVLCPKCFEVGSSCGSSDLSGTAHNFCGKTWCDAAYLCGTPCPGGTDGECNPGEYCFANTPCDGSNWPPILPQPPSSSPYQYCGSSMADASAVPEGGFRLLFRIEREFRPRRCQSLLLRIELVRCCVLVWGRVSPGTNAECPQNEFCYADVPCDGSNEPPSDVSLSVPSDIMSLSAPLDVVSSSMSKYCGTSPEHAAELCWQPCRDDDDCCADQTCHSDVTSCGYPNAIGTDHFFCGSDFCDASYECRAPCPSGFDAECDPGYRCFPNTPCNANMRSFGAGMDSSETLDYGLPTSAVALFRQYRSESANGQTDGQTNGQTTDASSECDDLWGCFEFWQNTVYALTNGQTTNPTSSNARSTGGVLGLIFGITILCLIVGNFLLARRQRRYDAGPTTATIQTPTTANRPPSQRHRR</sequence>
<feature type="transmembrane region" description="Helical" evidence="2">
    <location>
        <begin position="406"/>
        <end position="427"/>
    </location>
</feature>
<organism evidence="3 4">
    <name type="scientific">Stephanodiscus triporus</name>
    <dbReference type="NCBI Taxonomy" id="2934178"/>
    <lineage>
        <taxon>Eukaryota</taxon>
        <taxon>Sar</taxon>
        <taxon>Stramenopiles</taxon>
        <taxon>Ochrophyta</taxon>
        <taxon>Bacillariophyta</taxon>
        <taxon>Coscinodiscophyceae</taxon>
        <taxon>Thalassiosirophycidae</taxon>
        <taxon>Stephanodiscales</taxon>
        <taxon>Stephanodiscaceae</taxon>
        <taxon>Stephanodiscus</taxon>
    </lineage>
</organism>
<keyword evidence="2" id="KW-0812">Transmembrane</keyword>
<protein>
    <submittedName>
        <fullName evidence="3">Uncharacterized protein</fullName>
    </submittedName>
</protein>
<evidence type="ECO:0000256" key="2">
    <source>
        <dbReference type="SAM" id="Phobius"/>
    </source>
</evidence>
<dbReference type="AlphaFoldDB" id="A0ABD3PCU9"/>
<proteinExistence type="predicted"/>
<keyword evidence="4" id="KW-1185">Reference proteome</keyword>
<evidence type="ECO:0000313" key="4">
    <source>
        <dbReference type="Proteomes" id="UP001530315"/>
    </source>
</evidence>
<comment type="caution">
    <text evidence="3">The sequence shown here is derived from an EMBL/GenBank/DDBJ whole genome shotgun (WGS) entry which is preliminary data.</text>
</comment>
<evidence type="ECO:0000313" key="3">
    <source>
        <dbReference type="EMBL" id="KAL3785546.1"/>
    </source>
</evidence>
<accession>A0ABD3PCU9</accession>
<keyword evidence="2" id="KW-0472">Membrane</keyword>